<name>A0A495IBM6_9MICO</name>
<dbReference type="SMART" id="SM00564">
    <property type="entry name" value="PQQ"/>
    <property type="match status" value="5"/>
</dbReference>
<accession>A0A495IBM6</accession>
<evidence type="ECO:0000313" key="4">
    <source>
        <dbReference type="EMBL" id="RKR73332.1"/>
    </source>
</evidence>
<evidence type="ECO:0000256" key="2">
    <source>
        <dbReference type="SAM" id="SignalP"/>
    </source>
</evidence>
<feature type="region of interest" description="Disordered" evidence="1">
    <location>
        <begin position="57"/>
        <end position="77"/>
    </location>
</feature>
<dbReference type="PROSITE" id="PS51318">
    <property type="entry name" value="TAT"/>
    <property type="match status" value="1"/>
</dbReference>
<feature type="signal peptide" evidence="2">
    <location>
        <begin position="1"/>
        <end position="45"/>
    </location>
</feature>
<dbReference type="EMBL" id="RBKS01000001">
    <property type="protein sequence ID" value="RKR73332.1"/>
    <property type="molecule type" value="Genomic_DNA"/>
</dbReference>
<dbReference type="Proteomes" id="UP000280008">
    <property type="component" value="Unassembled WGS sequence"/>
</dbReference>
<gene>
    <name evidence="4" type="ORF">C8E83_0424</name>
</gene>
<keyword evidence="5" id="KW-1185">Reference proteome</keyword>
<evidence type="ECO:0000313" key="5">
    <source>
        <dbReference type="Proteomes" id="UP000280008"/>
    </source>
</evidence>
<dbReference type="AlphaFoldDB" id="A0A495IBM6"/>
<dbReference type="InterPro" id="IPR015943">
    <property type="entry name" value="WD40/YVTN_repeat-like_dom_sf"/>
</dbReference>
<dbReference type="Gene3D" id="2.130.10.10">
    <property type="entry name" value="YVTN repeat-like/Quinoprotein amine dehydrogenase"/>
    <property type="match status" value="1"/>
</dbReference>
<proteinExistence type="predicted"/>
<sequence>MQRSTSRRHSLGRSTGGRVARRGAAAVAALALAAAALLGPGVATAASAATTATTPDQWTGVYGSAGSTSSNPGEHVLTTSTSSKIRLAYAESGRNDGAYPPVVLGGVAYSVGGGTSPRLYATSPKTGAVLWSMAFPYALSSYGFGMTGTGSTILVAFRTDPAGGVLAVNAAKHTILWRAFFPPTTTAGDDRSYPGIPTTDGTRVFIQGSSNSVNAYSLSTGAFLWSHPYTDNDNGGRNSVDGSAAGGGYFYTGGGEGLVAYSASTGKKVWTSYPAISYGVPVLAGGRVFVNAGDDIEAFSATGCGTTSCKPLWSVDVDSWDFDYIGIAGADSTSLFISYRTIRAGGPTQCQSGFIGHIARLSASTGKTQWQTSIGDYAQGIVRGGNVIWVVNEYVNAQCVGDQYRLLGYSATATGTAPLATVAIPSAYGGYPQALSVGSGTVFETPNDYTLVGYRVPGT</sequence>
<evidence type="ECO:0000259" key="3">
    <source>
        <dbReference type="Pfam" id="PF13360"/>
    </source>
</evidence>
<dbReference type="Pfam" id="PF13360">
    <property type="entry name" value="PQQ_2"/>
    <property type="match status" value="1"/>
</dbReference>
<dbReference type="PANTHER" id="PTHR34512">
    <property type="entry name" value="CELL SURFACE PROTEIN"/>
    <property type="match status" value="1"/>
</dbReference>
<dbReference type="PANTHER" id="PTHR34512:SF30">
    <property type="entry name" value="OUTER MEMBRANE PROTEIN ASSEMBLY FACTOR BAMB"/>
    <property type="match status" value="1"/>
</dbReference>
<dbReference type="InterPro" id="IPR002372">
    <property type="entry name" value="PQQ_rpt_dom"/>
</dbReference>
<feature type="domain" description="Pyrrolo-quinoline quinone repeat" evidence="3">
    <location>
        <begin position="98"/>
        <end position="292"/>
    </location>
</feature>
<feature type="chain" id="PRO_5019796340" evidence="2">
    <location>
        <begin position="46"/>
        <end position="459"/>
    </location>
</feature>
<evidence type="ECO:0000256" key="1">
    <source>
        <dbReference type="SAM" id="MobiDB-lite"/>
    </source>
</evidence>
<dbReference type="InterPro" id="IPR018391">
    <property type="entry name" value="PQQ_b-propeller_rpt"/>
</dbReference>
<dbReference type="SUPFAM" id="SSF50998">
    <property type="entry name" value="Quinoprotein alcohol dehydrogenase-like"/>
    <property type="match status" value="1"/>
</dbReference>
<protein>
    <submittedName>
        <fullName evidence="4">Putative pyrroloquinoline-quinone binding quinoprotein</fullName>
    </submittedName>
</protein>
<comment type="caution">
    <text evidence="4">The sequence shown here is derived from an EMBL/GenBank/DDBJ whole genome shotgun (WGS) entry which is preliminary data.</text>
</comment>
<feature type="compositionally biased region" description="Polar residues" evidence="1">
    <location>
        <begin position="65"/>
        <end position="77"/>
    </location>
</feature>
<keyword evidence="2" id="KW-0732">Signal</keyword>
<dbReference type="InterPro" id="IPR006311">
    <property type="entry name" value="TAT_signal"/>
</dbReference>
<dbReference type="InterPro" id="IPR011047">
    <property type="entry name" value="Quinoprotein_ADH-like_sf"/>
</dbReference>
<dbReference type="OrthoDB" id="5958808at2"/>
<organism evidence="4 5">
    <name type="scientific">Frondihabitans australicus</name>
    <dbReference type="NCBI Taxonomy" id="386892"/>
    <lineage>
        <taxon>Bacteria</taxon>
        <taxon>Bacillati</taxon>
        <taxon>Actinomycetota</taxon>
        <taxon>Actinomycetes</taxon>
        <taxon>Micrococcales</taxon>
        <taxon>Microbacteriaceae</taxon>
        <taxon>Frondihabitans</taxon>
    </lineage>
</organism>
<reference evidence="4 5" key="1">
    <citation type="submission" date="2018-10" db="EMBL/GenBank/DDBJ databases">
        <title>Sequencing the genomes of 1000 actinobacteria strains.</title>
        <authorList>
            <person name="Klenk H.-P."/>
        </authorList>
    </citation>
    <scope>NUCLEOTIDE SEQUENCE [LARGE SCALE GENOMIC DNA]</scope>
    <source>
        <strain evidence="4 5">DSM 17894</strain>
    </source>
</reference>
<dbReference type="RefSeq" id="WP_121368209.1">
    <property type="nucleotide sequence ID" value="NZ_RBKS01000001.1"/>
</dbReference>